<dbReference type="RefSeq" id="XP_062660657.1">
    <property type="nucleotide sequence ID" value="XM_062806493.1"/>
</dbReference>
<evidence type="ECO:0000313" key="4">
    <source>
        <dbReference type="Proteomes" id="UP001278766"/>
    </source>
</evidence>
<dbReference type="InterPro" id="IPR011058">
    <property type="entry name" value="Cyanovirin-N"/>
</dbReference>
<evidence type="ECO:0000259" key="2">
    <source>
        <dbReference type="SMART" id="SM01111"/>
    </source>
</evidence>
<feature type="signal peptide" evidence="1">
    <location>
        <begin position="1"/>
        <end position="19"/>
    </location>
</feature>
<dbReference type="Gene3D" id="2.30.60.10">
    <property type="entry name" value="Cyanovirin-N"/>
    <property type="match status" value="1"/>
</dbReference>
<reference evidence="3" key="2">
    <citation type="submission" date="2023-06" db="EMBL/GenBank/DDBJ databases">
        <authorList>
            <consortium name="Lawrence Berkeley National Laboratory"/>
            <person name="Haridas S."/>
            <person name="Hensen N."/>
            <person name="Bonometti L."/>
            <person name="Westerberg I."/>
            <person name="Brannstrom I.O."/>
            <person name="Guillou S."/>
            <person name="Cros-Aarteil S."/>
            <person name="Calhoun S."/>
            <person name="Kuo A."/>
            <person name="Mondo S."/>
            <person name="Pangilinan J."/>
            <person name="Riley R."/>
            <person name="Labutti K."/>
            <person name="Andreopoulos B."/>
            <person name="Lipzen A."/>
            <person name="Chen C."/>
            <person name="Yanf M."/>
            <person name="Daum C."/>
            <person name="Ng V."/>
            <person name="Clum A."/>
            <person name="Steindorff A."/>
            <person name="Ohm R."/>
            <person name="Martin F."/>
            <person name="Silar P."/>
            <person name="Natvig D."/>
            <person name="Lalanne C."/>
            <person name="Gautier V."/>
            <person name="Ament-Velasquez S.L."/>
            <person name="Kruys A."/>
            <person name="Hutchinson M.I."/>
            <person name="Powell A.J."/>
            <person name="Barry K."/>
            <person name="Miller A.N."/>
            <person name="Grigoriev I.V."/>
            <person name="Debuchy R."/>
            <person name="Gladieux P."/>
            <person name="Thoren M.H."/>
            <person name="Johannesson H."/>
        </authorList>
    </citation>
    <scope>NUCLEOTIDE SEQUENCE</scope>
    <source>
        <strain evidence="3">CBS 168.71</strain>
    </source>
</reference>
<evidence type="ECO:0000256" key="1">
    <source>
        <dbReference type="SAM" id="SignalP"/>
    </source>
</evidence>
<dbReference type="EMBL" id="JAUEPN010000003">
    <property type="protein sequence ID" value="KAK3297143.1"/>
    <property type="molecule type" value="Genomic_DNA"/>
</dbReference>
<sequence length="146" mass="15199">MKSILSILVLGLSASGALAANFAGSCETNSIKVSGRTLTANCRNIFGQYKCSRLDLNRCLKNSYGTLQADPSGNGAHLGDQCIQCTNGKPENGLIVDGGPSLMYCKCNPGTGAAQANWPTAIFDLNTVVDNRNGALECYGIKSSGC</sequence>
<organism evidence="3 4">
    <name type="scientific">Chaetomium fimeti</name>
    <dbReference type="NCBI Taxonomy" id="1854472"/>
    <lineage>
        <taxon>Eukaryota</taxon>
        <taxon>Fungi</taxon>
        <taxon>Dikarya</taxon>
        <taxon>Ascomycota</taxon>
        <taxon>Pezizomycotina</taxon>
        <taxon>Sordariomycetes</taxon>
        <taxon>Sordariomycetidae</taxon>
        <taxon>Sordariales</taxon>
        <taxon>Chaetomiaceae</taxon>
        <taxon>Chaetomium</taxon>
    </lineage>
</organism>
<name>A0AAE0HID4_9PEZI</name>
<keyword evidence="1" id="KW-0732">Signal</keyword>
<feature type="domain" description="Cyanovirin-N" evidence="2">
    <location>
        <begin position="21"/>
        <end position="138"/>
    </location>
</feature>
<comment type="caution">
    <text evidence="3">The sequence shown here is derived from an EMBL/GenBank/DDBJ whole genome shotgun (WGS) entry which is preliminary data.</text>
</comment>
<evidence type="ECO:0000313" key="3">
    <source>
        <dbReference type="EMBL" id="KAK3297143.1"/>
    </source>
</evidence>
<accession>A0AAE0HID4</accession>
<dbReference type="SUPFAM" id="SSF51322">
    <property type="entry name" value="Cyanovirin-N"/>
    <property type="match status" value="1"/>
</dbReference>
<dbReference type="GeneID" id="87843441"/>
<dbReference type="AlphaFoldDB" id="A0AAE0HID4"/>
<gene>
    <name evidence="3" type="ORF">B0H64DRAFT_440621</name>
</gene>
<dbReference type="InterPro" id="IPR036673">
    <property type="entry name" value="Cyanovirin-N_sf"/>
</dbReference>
<proteinExistence type="predicted"/>
<keyword evidence="4" id="KW-1185">Reference proteome</keyword>
<dbReference type="Proteomes" id="UP001278766">
    <property type="component" value="Unassembled WGS sequence"/>
</dbReference>
<dbReference type="SMART" id="SM01111">
    <property type="entry name" value="CVNH"/>
    <property type="match status" value="1"/>
</dbReference>
<protein>
    <recommendedName>
        <fullName evidence="2">Cyanovirin-N domain-containing protein</fullName>
    </recommendedName>
</protein>
<reference evidence="3" key="1">
    <citation type="journal article" date="2023" name="Mol. Phylogenet. Evol.">
        <title>Genome-scale phylogeny and comparative genomics of the fungal order Sordariales.</title>
        <authorList>
            <person name="Hensen N."/>
            <person name="Bonometti L."/>
            <person name="Westerberg I."/>
            <person name="Brannstrom I.O."/>
            <person name="Guillou S."/>
            <person name="Cros-Aarteil S."/>
            <person name="Calhoun S."/>
            <person name="Haridas S."/>
            <person name="Kuo A."/>
            <person name="Mondo S."/>
            <person name="Pangilinan J."/>
            <person name="Riley R."/>
            <person name="LaButti K."/>
            <person name="Andreopoulos B."/>
            <person name="Lipzen A."/>
            <person name="Chen C."/>
            <person name="Yan M."/>
            <person name="Daum C."/>
            <person name="Ng V."/>
            <person name="Clum A."/>
            <person name="Steindorff A."/>
            <person name="Ohm R.A."/>
            <person name="Martin F."/>
            <person name="Silar P."/>
            <person name="Natvig D.O."/>
            <person name="Lalanne C."/>
            <person name="Gautier V."/>
            <person name="Ament-Velasquez S.L."/>
            <person name="Kruys A."/>
            <person name="Hutchinson M.I."/>
            <person name="Powell A.J."/>
            <person name="Barry K."/>
            <person name="Miller A.N."/>
            <person name="Grigoriev I.V."/>
            <person name="Debuchy R."/>
            <person name="Gladieux P."/>
            <person name="Hiltunen Thoren M."/>
            <person name="Johannesson H."/>
        </authorList>
    </citation>
    <scope>NUCLEOTIDE SEQUENCE</scope>
    <source>
        <strain evidence="3">CBS 168.71</strain>
    </source>
</reference>
<feature type="chain" id="PRO_5041985659" description="Cyanovirin-N domain-containing protein" evidence="1">
    <location>
        <begin position="20"/>
        <end position="146"/>
    </location>
</feature>
<dbReference type="Pfam" id="PF08881">
    <property type="entry name" value="CVNH"/>
    <property type="match status" value="1"/>
</dbReference>
<dbReference type="PROSITE" id="PS51257">
    <property type="entry name" value="PROKAR_LIPOPROTEIN"/>
    <property type="match status" value="1"/>
</dbReference>